<evidence type="ECO:0000256" key="2">
    <source>
        <dbReference type="ARBA" id="ARBA00010982"/>
    </source>
</evidence>
<dbReference type="PROSITE" id="PS00737">
    <property type="entry name" value="THIOLASE_2"/>
    <property type="match status" value="1"/>
</dbReference>
<reference evidence="9" key="1">
    <citation type="submission" date="2020-02" db="EMBL/GenBank/DDBJ databases">
        <authorList>
            <person name="Meier V. D."/>
        </authorList>
    </citation>
    <scope>NUCLEOTIDE SEQUENCE</scope>
    <source>
        <strain evidence="9">AVDCRST_MAG25</strain>
    </source>
</reference>
<dbReference type="InterPro" id="IPR050215">
    <property type="entry name" value="Thiolase-like_sf_Thiolase"/>
</dbReference>
<dbReference type="AlphaFoldDB" id="A0A6J4R5Z0"/>
<dbReference type="Pfam" id="PF02803">
    <property type="entry name" value="Thiolase_C"/>
    <property type="match status" value="1"/>
</dbReference>
<dbReference type="InterPro" id="IPR002155">
    <property type="entry name" value="Thiolase"/>
</dbReference>
<dbReference type="InterPro" id="IPR020613">
    <property type="entry name" value="Thiolase_CS"/>
</dbReference>
<comment type="similarity">
    <text evidence="2 6">Belongs to the thiolase-like superfamily. Thiolase family.</text>
</comment>
<dbReference type="InterPro" id="IPR020616">
    <property type="entry name" value="Thiolase_N"/>
</dbReference>
<dbReference type="PROSITE" id="PS00098">
    <property type="entry name" value="THIOLASE_1"/>
    <property type="match status" value="1"/>
</dbReference>
<keyword evidence="3 6" id="KW-0808">Transferase</keyword>
<dbReference type="CDD" id="cd00751">
    <property type="entry name" value="thiolase"/>
    <property type="match status" value="1"/>
</dbReference>
<comment type="pathway">
    <text evidence="1">Lipid metabolism.</text>
</comment>
<dbReference type="EMBL" id="CADCVI010000086">
    <property type="protein sequence ID" value="CAA9465033.1"/>
    <property type="molecule type" value="Genomic_DNA"/>
</dbReference>
<dbReference type="GO" id="GO:0006635">
    <property type="term" value="P:fatty acid beta-oxidation"/>
    <property type="evidence" value="ECO:0007669"/>
    <property type="project" value="TreeGrafter"/>
</dbReference>
<evidence type="ECO:0000256" key="5">
    <source>
        <dbReference type="ARBA" id="ARBA00024073"/>
    </source>
</evidence>
<dbReference type="FunFam" id="3.40.47.10:FF:000010">
    <property type="entry name" value="Acetyl-CoA acetyltransferase (Thiolase)"/>
    <property type="match status" value="1"/>
</dbReference>
<evidence type="ECO:0000256" key="4">
    <source>
        <dbReference type="ARBA" id="ARBA00023315"/>
    </source>
</evidence>
<proteinExistence type="inferred from homology"/>
<dbReference type="EC" id="2.3.1.16" evidence="5"/>
<dbReference type="GO" id="GO:0005737">
    <property type="term" value="C:cytoplasm"/>
    <property type="evidence" value="ECO:0007669"/>
    <property type="project" value="UniProtKB-ARBA"/>
</dbReference>
<dbReference type="InterPro" id="IPR020617">
    <property type="entry name" value="Thiolase_C"/>
</dbReference>
<dbReference type="NCBIfam" id="TIGR01930">
    <property type="entry name" value="AcCoA-C-Actrans"/>
    <property type="match status" value="1"/>
</dbReference>
<dbReference type="GO" id="GO:0010124">
    <property type="term" value="P:phenylacetate catabolic process"/>
    <property type="evidence" value="ECO:0007669"/>
    <property type="project" value="TreeGrafter"/>
</dbReference>
<feature type="domain" description="Thiolase C-terminal" evidence="8">
    <location>
        <begin position="349"/>
        <end position="474"/>
    </location>
</feature>
<feature type="domain" description="Thiolase N-terminal" evidence="7">
    <location>
        <begin position="61"/>
        <end position="341"/>
    </location>
</feature>
<dbReference type="Pfam" id="PF00108">
    <property type="entry name" value="Thiolase_N"/>
    <property type="match status" value="1"/>
</dbReference>
<dbReference type="PANTHER" id="PTHR43853">
    <property type="entry name" value="3-KETOACYL-COA THIOLASE, PEROXISOMAL"/>
    <property type="match status" value="1"/>
</dbReference>
<evidence type="ECO:0000259" key="7">
    <source>
        <dbReference type="Pfam" id="PF00108"/>
    </source>
</evidence>
<dbReference type="InterPro" id="IPR020610">
    <property type="entry name" value="Thiolase_AS"/>
</dbReference>
<dbReference type="PROSITE" id="PS00099">
    <property type="entry name" value="THIOLASE_3"/>
    <property type="match status" value="1"/>
</dbReference>
<dbReference type="GO" id="GO:0003988">
    <property type="term" value="F:acetyl-CoA C-acyltransferase activity"/>
    <property type="evidence" value="ECO:0007669"/>
    <property type="project" value="UniProtKB-EC"/>
</dbReference>
<evidence type="ECO:0000256" key="6">
    <source>
        <dbReference type="RuleBase" id="RU003557"/>
    </source>
</evidence>
<sequence>MCCGTARRYGRPAPILRFALLASRTGGRKQTRAGERIPPLRERVQYQGGNAMAYRETTEAWIVGAVRTPIGRHGGSLSAVRPDDLGALVLGELMERTGVPPSEVEDVYFGCANQAGEDNRDVARMSLLLAGFPETVGGTTINRLCGSGLDAVANASRAIMLGEAHAYVGGGVESMSRAPWAMPKSERAFPTGHATIYDTTLGWRFVNPKMEEMGHTDSLGMTAENVAQERYQVTPDEDNPEGLAEEYDVSREAQDRFALRSHQKAVAATDEKRFREEIVPVTVRGRKGQETVVEADEGPRRDTTMEKLSKLKPAFKGEGSVTAGNSSSLNDGAAATLLVSAEFARAHGLKPLAKIRSIGVAGVPPRVMGIGPVPATRKALDRAGISLDDVGLVEVNEAFAAQVLACLNEWGMDPEDERLNPNGGSIAIGHPLGASGARILTTLVHEMQRRTEVEFGLATMCIGVGQGIAMVVEKVE</sequence>
<accession>A0A6J4R5Z0</accession>
<dbReference type="Gene3D" id="3.40.47.10">
    <property type="match status" value="1"/>
</dbReference>
<evidence type="ECO:0000256" key="1">
    <source>
        <dbReference type="ARBA" id="ARBA00005189"/>
    </source>
</evidence>
<evidence type="ECO:0000259" key="8">
    <source>
        <dbReference type="Pfam" id="PF02803"/>
    </source>
</evidence>
<protein>
    <recommendedName>
        <fullName evidence="5">acetyl-CoA C-acyltransferase</fullName>
        <ecNumber evidence="5">2.3.1.16</ecNumber>
    </recommendedName>
</protein>
<evidence type="ECO:0000256" key="3">
    <source>
        <dbReference type="ARBA" id="ARBA00022679"/>
    </source>
</evidence>
<organism evidence="9">
    <name type="scientific">uncultured Rubrobacteraceae bacterium</name>
    <dbReference type="NCBI Taxonomy" id="349277"/>
    <lineage>
        <taxon>Bacteria</taxon>
        <taxon>Bacillati</taxon>
        <taxon>Actinomycetota</taxon>
        <taxon>Rubrobacteria</taxon>
        <taxon>Rubrobacterales</taxon>
        <taxon>Rubrobacteraceae</taxon>
        <taxon>environmental samples</taxon>
    </lineage>
</organism>
<gene>
    <name evidence="9" type="ORF">AVDCRST_MAG25-1409</name>
</gene>
<evidence type="ECO:0000313" key="9">
    <source>
        <dbReference type="EMBL" id="CAA9465033.1"/>
    </source>
</evidence>
<dbReference type="PANTHER" id="PTHR43853:SF2">
    <property type="entry name" value="3-OXOADIPYL-COA_3-OXO-5,6-DEHYDROSUBERYL-COA THIOLASE"/>
    <property type="match status" value="1"/>
</dbReference>
<dbReference type="SUPFAM" id="SSF53901">
    <property type="entry name" value="Thiolase-like"/>
    <property type="match status" value="2"/>
</dbReference>
<dbReference type="InterPro" id="IPR020615">
    <property type="entry name" value="Thiolase_acyl_enz_int_AS"/>
</dbReference>
<keyword evidence="4 6" id="KW-0012">Acyltransferase</keyword>
<name>A0A6J4R5Z0_9ACTN</name>
<dbReference type="InterPro" id="IPR016039">
    <property type="entry name" value="Thiolase-like"/>
</dbReference>